<dbReference type="InterPro" id="IPR014917">
    <property type="entry name" value="DUF1800"/>
</dbReference>
<dbReference type="OrthoDB" id="9772295at2"/>
<dbReference type="RefSeq" id="WP_120750501.1">
    <property type="nucleotide sequence ID" value="NZ_RBAH01000025.1"/>
</dbReference>
<reference evidence="1 2" key="1">
    <citation type="journal article" date="2007" name="Int. J. Syst. Evol. Microbiol.">
        <title>Paenibacillus ginsengarvi sp. nov., isolated from soil from ginseng cultivation.</title>
        <authorList>
            <person name="Yoon M.H."/>
            <person name="Ten L.N."/>
            <person name="Im W.T."/>
        </authorList>
    </citation>
    <scope>NUCLEOTIDE SEQUENCE [LARGE SCALE GENOMIC DNA]</scope>
    <source>
        <strain evidence="1 2">KCTC 13059</strain>
    </source>
</reference>
<dbReference type="Proteomes" id="UP000282311">
    <property type="component" value="Unassembled WGS sequence"/>
</dbReference>
<protein>
    <submittedName>
        <fullName evidence="1">DUF1800 domain-containing protein</fullName>
    </submittedName>
</protein>
<sequence>METGWTELDAVHLLNRTTFRVSPQDVEAALSLGKEETVNRLVDGMPLSGEKKPVAPLEELSADGKPLTPDNITDEQTYWLYRMAVSDEPLIEKMTLFWHDHFATSYRKVRDVRLMRRQNELFRRLALGSFHELVLEVGREPAMMIWLDANSNKKGKPNENYAREVMELFTLGIGNYTEQDVKEAARAFTGWGYDRNSGKTAFAPKQHDTGVKQVLGEKGNFDESSVVDVLFRQKALAPFMARKLLNEFGTPNPPETWVAQVAADFAEKETVREVLRALLLSDEFYKPEYRQTIVKSPAEYVAGILRAFEIPPSKSFIASMRKMGQELYLPPDVAGWDGGAEWLIASSLLTRSQFAESISKRIKNTFFVSESYVPERKDKAESWVDLWSRNAGVWGLGEQSQKVLAKFADDTFVHVSSKMNGMRGLLQLIMICPEAQMK</sequence>
<dbReference type="EMBL" id="RBAH01000025">
    <property type="protein sequence ID" value="RKN74230.1"/>
    <property type="molecule type" value="Genomic_DNA"/>
</dbReference>
<name>A0A3B0BMH6_9BACL</name>
<proteinExistence type="predicted"/>
<gene>
    <name evidence="1" type="ORF">D7M11_27545</name>
</gene>
<comment type="caution">
    <text evidence="1">The sequence shown here is derived from an EMBL/GenBank/DDBJ whole genome shotgun (WGS) entry which is preliminary data.</text>
</comment>
<keyword evidence="2" id="KW-1185">Reference proteome</keyword>
<evidence type="ECO:0000313" key="1">
    <source>
        <dbReference type="EMBL" id="RKN74230.1"/>
    </source>
</evidence>
<organism evidence="1 2">
    <name type="scientific">Paenibacillus ginsengarvi</name>
    <dbReference type="NCBI Taxonomy" id="400777"/>
    <lineage>
        <taxon>Bacteria</taxon>
        <taxon>Bacillati</taxon>
        <taxon>Bacillota</taxon>
        <taxon>Bacilli</taxon>
        <taxon>Bacillales</taxon>
        <taxon>Paenibacillaceae</taxon>
        <taxon>Paenibacillus</taxon>
    </lineage>
</organism>
<accession>A0A3B0BMH6</accession>
<evidence type="ECO:0000313" key="2">
    <source>
        <dbReference type="Proteomes" id="UP000282311"/>
    </source>
</evidence>
<dbReference type="AlphaFoldDB" id="A0A3B0BMH6"/>
<dbReference type="Pfam" id="PF08811">
    <property type="entry name" value="DUF1800"/>
    <property type="match status" value="1"/>
</dbReference>